<organism evidence="5 6">
    <name type="scientific">Streptomyces polyasparticus</name>
    <dbReference type="NCBI Taxonomy" id="2767826"/>
    <lineage>
        <taxon>Bacteria</taxon>
        <taxon>Bacillati</taxon>
        <taxon>Actinomycetota</taxon>
        <taxon>Actinomycetes</taxon>
        <taxon>Kitasatosporales</taxon>
        <taxon>Streptomycetaceae</taxon>
        <taxon>Streptomyces</taxon>
    </lineage>
</organism>
<dbReference type="EMBL" id="JACTVJ010000006">
    <property type="protein sequence ID" value="MBC9713908.1"/>
    <property type="molecule type" value="Genomic_DNA"/>
</dbReference>
<proteinExistence type="predicted"/>
<evidence type="ECO:0000256" key="1">
    <source>
        <dbReference type="ARBA" id="ARBA00022737"/>
    </source>
</evidence>
<gene>
    <name evidence="5" type="ORF">H9Y04_15160</name>
</gene>
<keyword evidence="2" id="KW-0129">CBS domain</keyword>
<dbReference type="Proteomes" id="UP000642284">
    <property type="component" value="Unassembled WGS sequence"/>
</dbReference>
<feature type="region of interest" description="Disordered" evidence="3">
    <location>
        <begin position="123"/>
        <end position="162"/>
    </location>
</feature>
<name>A0ABR7SHX0_9ACTN</name>
<dbReference type="SUPFAM" id="SSF54631">
    <property type="entry name" value="CBS-domain pair"/>
    <property type="match status" value="1"/>
</dbReference>
<dbReference type="Pfam" id="PF00571">
    <property type="entry name" value="CBS"/>
    <property type="match status" value="2"/>
</dbReference>
<reference evidence="5 6" key="1">
    <citation type="submission" date="2020-08" db="EMBL/GenBank/DDBJ databases">
        <title>Genemic of Streptomyces polyaspartic.</title>
        <authorList>
            <person name="Liu W."/>
        </authorList>
    </citation>
    <scope>NUCLEOTIDE SEQUENCE [LARGE SCALE GENOMIC DNA]</scope>
    <source>
        <strain evidence="5 6">TRM66268-LWL</strain>
    </source>
</reference>
<dbReference type="PANTHER" id="PTHR48108">
    <property type="entry name" value="CBS DOMAIN-CONTAINING PROTEIN CBSX2, CHLOROPLASTIC"/>
    <property type="match status" value="1"/>
</dbReference>
<dbReference type="Gene3D" id="3.10.580.10">
    <property type="entry name" value="CBS-domain"/>
    <property type="match status" value="1"/>
</dbReference>
<dbReference type="PANTHER" id="PTHR48108:SF34">
    <property type="entry name" value="CBS DOMAIN-CONTAINING PROTEIN YHCV"/>
    <property type="match status" value="1"/>
</dbReference>
<dbReference type="InterPro" id="IPR051462">
    <property type="entry name" value="CBS_domain-containing"/>
</dbReference>
<feature type="compositionally biased region" description="Basic and acidic residues" evidence="3">
    <location>
        <begin position="128"/>
        <end position="161"/>
    </location>
</feature>
<evidence type="ECO:0000256" key="3">
    <source>
        <dbReference type="SAM" id="MobiDB-lite"/>
    </source>
</evidence>
<accession>A0ABR7SHX0</accession>
<keyword evidence="6" id="KW-1185">Reference proteome</keyword>
<protein>
    <submittedName>
        <fullName evidence="5">CBS domain-containing protein</fullName>
    </submittedName>
</protein>
<feature type="region of interest" description="Disordered" evidence="3">
    <location>
        <begin position="194"/>
        <end position="233"/>
    </location>
</feature>
<sequence>MTPVQDVARTMRDLGVGSVFVTDDERLVGVVTDRDLAVRVVAPARSPHTGVEAVMTKDPVSVDADADIMAAYRAMRERRVGRIPVVHGGRLVGVVTFDDLFWLAMQRLGDLVGVVDEGRDLVAPLRGRRPDTTPDGRQGPEHHEGPVESAQSHDPDREGLGDHPLQAAARTVTEISHARPQRCCRENVELTVGFGHGGVVEPPEHPEEGSPLGHESAEFSPQGESGTCHPHQE</sequence>
<comment type="caution">
    <text evidence="5">The sequence shown here is derived from an EMBL/GenBank/DDBJ whole genome shotgun (WGS) entry which is preliminary data.</text>
</comment>
<evidence type="ECO:0000313" key="5">
    <source>
        <dbReference type="EMBL" id="MBC9713908.1"/>
    </source>
</evidence>
<evidence type="ECO:0000313" key="6">
    <source>
        <dbReference type="Proteomes" id="UP000642284"/>
    </source>
</evidence>
<feature type="domain" description="CBS" evidence="4">
    <location>
        <begin position="1"/>
        <end position="46"/>
    </location>
</feature>
<dbReference type="InterPro" id="IPR000644">
    <property type="entry name" value="CBS_dom"/>
</dbReference>
<dbReference type="InterPro" id="IPR046342">
    <property type="entry name" value="CBS_dom_sf"/>
</dbReference>
<dbReference type="PROSITE" id="PS51371">
    <property type="entry name" value="CBS"/>
    <property type="match status" value="2"/>
</dbReference>
<evidence type="ECO:0000256" key="2">
    <source>
        <dbReference type="PROSITE-ProRule" id="PRU00703"/>
    </source>
</evidence>
<keyword evidence="1" id="KW-0677">Repeat</keyword>
<evidence type="ECO:0000259" key="4">
    <source>
        <dbReference type="PROSITE" id="PS51371"/>
    </source>
</evidence>
<feature type="domain" description="CBS" evidence="4">
    <location>
        <begin position="55"/>
        <end position="111"/>
    </location>
</feature>
<dbReference type="SMART" id="SM00116">
    <property type="entry name" value="CBS"/>
    <property type="match status" value="2"/>
</dbReference>